<organism evidence="1 2">
    <name type="scientific">Romanomermis culicivorax</name>
    <name type="common">Nematode worm</name>
    <dbReference type="NCBI Taxonomy" id="13658"/>
    <lineage>
        <taxon>Eukaryota</taxon>
        <taxon>Metazoa</taxon>
        <taxon>Ecdysozoa</taxon>
        <taxon>Nematoda</taxon>
        <taxon>Enoplea</taxon>
        <taxon>Dorylaimia</taxon>
        <taxon>Mermithida</taxon>
        <taxon>Mermithoidea</taxon>
        <taxon>Mermithidae</taxon>
        <taxon>Romanomermis</taxon>
    </lineage>
</organism>
<dbReference type="AlphaFoldDB" id="A0A915KRP6"/>
<dbReference type="Proteomes" id="UP000887565">
    <property type="component" value="Unplaced"/>
</dbReference>
<sequence>MLTHFEAMIEIYCRRRRMSIPKKKIFAASRRIDYYSGVRAIATLSAYRFAHDYLPSSNFSNLESVLYIEEVDGPHVAGLWKLTLAGPAETFCDLRDSTVEYWLAEAESAFSAEVILAPKSKMQKKIL</sequence>
<dbReference type="WBParaSite" id="nRc.2.0.1.t41154-RA">
    <property type="protein sequence ID" value="nRc.2.0.1.t41154-RA"/>
    <property type="gene ID" value="nRc.2.0.1.g41154"/>
</dbReference>
<reference evidence="2" key="1">
    <citation type="submission" date="2022-11" db="UniProtKB">
        <authorList>
            <consortium name="WormBaseParasite"/>
        </authorList>
    </citation>
    <scope>IDENTIFICATION</scope>
</reference>
<accession>A0A915KRP6</accession>
<evidence type="ECO:0000313" key="1">
    <source>
        <dbReference type="Proteomes" id="UP000887565"/>
    </source>
</evidence>
<evidence type="ECO:0000313" key="2">
    <source>
        <dbReference type="WBParaSite" id="nRc.2.0.1.t41154-RA"/>
    </source>
</evidence>
<keyword evidence="1" id="KW-1185">Reference proteome</keyword>
<protein>
    <submittedName>
        <fullName evidence="2">Uncharacterized protein</fullName>
    </submittedName>
</protein>
<proteinExistence type="predicted"/>
<name>A0A915KRP6_ROMCU</name>